<dbReference type="GO" id="GO:0046872">
    <property type="term" value="F:metal ion binding"/>
    <property type="evidence" value="ECO:0007669"/>
    <property type="project" value="UniProtKB-KW"/>
</dbReference>
<feature type="compositionally biased region" description="Basic and acidic residues" evidence="8">
    <location>
        <begin position="173"/>
        <end position="187"/>
    </location>
</feature>
<name>A0A424YHG1_9FIRM</name>
<keyword evidence="2 7" id="KW-0001">2Fe-2S</keyword>
<dbReference type="GO" id="GO:0051537">
    <property type="term" value="F:2 iron, 2 sulfur cluster binding"/>
    <property type="evidence" value="ECO:0007669"/>
    <property type="project" value="UniProtKB-KW"/>
</dbReference>
<dbReference type="CDD" id="cd03064">
    <property type="entry name" value="TRX_Fd_NuoE"/>
    <property type="match status" value="1"/>
</dbReference>
<keyword evidence="3 7" id="KW-0479">Metal-binding</keyword>
<feature type="region of interest" description="Disordered" evidence="8">
    <location>
        <begin position="162"/>
        <end position="187"/>
    </location>
</feature>
<evidence type="ECO:0000256" key="6">
    <source>
        <dbReference type="ARBA" id="ARBA00034078"/>
    </source>
</evidence>
<accession>A0A424YHG1</accession>
<dbReference type="EC" id="1.6.5.11" evidence="9"/>
<evidence type="ECO:0000313" key="10">
    <source>
        <dbReference type="Proteomes" id="UP000285138"/>
    </source>
</evidence>
<evidence type="ECO:0000256" key="5">
    <source>
        <dbReference type="ARBA" id="ARBA00023014"/>
    </source>
</evidence>
<dbReference type="EMBL" id="QZAA01000059">
    <property type="protein sequence ID" value="RQD77644.1"/>
    <property type="molecule type" value="Genomic_DNA"/>
</dbReference>
<comment type="caution">
    <text evidence="9">The sequence shown here is derived from an EMBL/GenBank/DDBJ whole genome shotgun (WGS) entry which is preliminary data.</text>
</comment>
<dbReference type="InterPro" id="IPR028431">
    <property type="entry name" value="NADP_DH_HndA-like"/>
</dbReference>
<feature type="binding site" evidence="7">
    <location>
        <position position="130"/>
    </location>
    <ligand>
        <name>[2Fe-2S] cluster</name>
        <dbReference type="ChEBI" id="CHEBI:190135"/>
    </ligand>
</feature>
<organism evidence="9 10">
    <name type="scientific">Candidatus Syntrophonatronum acetioxidans</name>
    <dbReference type="NCBI Taxonomy" id="1795816"/>
    <lineage>
        <taxon>Bacteria</taxon>
        <taxon>Bacillati</taxon>
        <taxon>Bacillota</taxon>
        <taxon>Clostridia</taxon>
        <taxon>Eubacteriales</taxon>
        <taxon>Syntrophomonadaceae</taxon>
        <taxon>Candidatus Syntrophonatronum</taxon>
    </lineage>
</organism>
<dbReference type="Pfam" id="PF01257">
    <property type="entry name" value="2Fe-2S_thioredx"/>
    <property type="match status" value="1"/>
</dbReference>
<evidence type="ECO:0000256" key="3">
    <source>
        <dbReference type="ARBA" id="ARBA00022723"/>
    </source>
</evidence>
<dbReference type="SUPFAM" id="SSF52833">
    <property type="entry name" value="Thioredoxin-like"/>
    <property type="match status" value="1"/>
</dbReference>
<keyword evidence="9" id="KW-0560">Oxidoreductase</keyword>
<dbReference type="Proteomes" id="UP000285138">
    <property type="component" value="Unassembled WGS sequence"/>
</dbReference>
<feature type="binding site" evidence="7">
    <location>
        <position position="85"/>
    </location>
    <ligand>
        <name>[2Fe-2S] cluster</name>
        <dbReference type="ChEBI" id="CHEBI:190135"/>
    </ligand>
</feature>
<reference evidence="9 10" key="1">
    <citation type="submission" date="2018-08" db="EMBL/GenBank/DDBJ databases">
        <title>The metabolism and importance of syntrophic acetate oxidation coupled to methane or sulfide production in haloalkaline environments.</title>
        <authorList>
            <person name="Timmers P.H.A."/>
            <person name="Vavourakis C.D."/>
            <person name="Sorokin D.Y."/>
            <person name="Sinninghe Damste J.S."/>
            <person name="Muyzer G."/>
            <person name="Stams A.J.M."/>
            <person name="Plugge C.M."/>
        </authorList>
    </citation>
    <scope>NUCLEOTIDE SEQUENCE [LARGE SCALE GENOMIC DNA]</scope>
    <source>
        <strain evidence="9">MSAO_Bac1</strain>
    </source>
</reference>
<protein>
    <submittedName>
        <fullName evidence="9">NADH-quinone oxidoreductase subunit NuoE</fullName>
        <ecNumber evidence="9">1.6.5.11</ecNumber>
    </submittedName>
</protein>
<dbReference type="PANTHER" id="PTHR43342:SF1">
    <property type="entry name" value="BIFURCATING [FEFE] HYDROGENASE GAMMA SUBUNIT"/>
    <property type="match status" value="1"/>
</dbReference>
<comment type="similarity">
    <text evidence="1">Belongs to the complex I 24 kDa subunit family.</text>
</comment>
<dbReference type="Gene3D" id="3.40.30.10">
    <property type="entry name" value="Glutaredoxin"/>
    <property type="match status" value="1"/>
</dbReference>
<dbReference type="InterPro" id="IPR042128">
    <property type="entry name" value="NuoE_dom"/>
</dbReference>
<dbReference type="FunFam" id="1.10.10.1590:FF:000001">
    <property type="entry name" value="NADH-quinone oxidoreductase subunit E"/>
    <property type="match status" value="1"/>
</dbReference>
<sequence length="187" mass="20782">MELLEGEREEILNQVSEIVKGYDDNRENLIPILQKVQKGLGYLPLLAQEKIAEALNIPPVDVYGLATFYNQFRLNPPGKNQVQVCMGTACHMIGGQIIMDSFERKLEIEEGETTSDREFSLERVACVGCCAIAPVVVVNDFVEGNVSPLRVDGIILQLQEGNEDTNSLEGETEDKSLENKVERGNNE</sequence>
<evidence type="ECO:0000256" key="2">
    <source>
        <dbReference type="ARBA" id="ARBA00022714"/>
    </source>
</evidence>
<dbReference type="InterPro" id="IPR002023">
    <property type="entry name" value="NuoE-like"/>
</dbReference>
<comment type="cofactor">
    <cofactor evidence="6">
        <name>[2Fe-2S] cluster</name>
        <dbReference type="ChEBI" id="CHEBI:190135"/>
    </cofactor>
</comment>
<dbReference type="PIRSF" id="PIRSF000216">
    <property type="entry name" value="NADH_DH_24kDa"/>
    <property type="match status" value="1"/>
</dbReference>
<comment type="cofactor">
    <cofactor evidence="7">
        <name>[2Fe-2S] cluster</name>
        <dbReference type="ChEBI" id="CHEBI:190135"/>
    </cofactor>
    <text evidence="7">Binds 1 [2Fe-2S] cluster.</text>
</comment>
<evidence type="ECO:0000256" key="7">
    <source>
        <dbReference type="PIRSR" id="PIRSR000216-1"/>
    </source>
</evidence>
<feature type="binding site" evidence="7">
    <location>
        <position position="126"/>
    </location>
    <ligand>
        <name>[2Fe-2S] cluster</name>
        <dbReference type="ChEBI" id="CHEBI:190135"/>
    </ligand>
</feature>
<dbReference type="InterPro" id="IPR036249">
    <property type="entry name" value="Thioredoxin-like_sf"/>
</dbReference>
<evidence type="ECO:0000256" key="4">
    <source>
        <dbReference type="ARBA" id="ARBA00023004"/>
    </source>
</evidence>
<dbReference type="GO" id="GO:0016491">
    <property type="term" value="F:oxidoreductase activity"/>
    <property type="evidence" value="ECO:0007669"/>
    <property type="project" value="UniProtKB-KW"/>
</dbReference>
<proteinExistence type="inferred from homology"/>
<keyword evidence="5 7" id="KW-0411">Iron-sulfur</keyword>
<dbReference type="AlphaFoldDB" id="A0A424YHG1"/>
<keyword evidence="4 7" id="KW-0408">Iron</keyword>
<evidence type="ECO:0000313" key="9">
    <source>
        <dbReference type="EMBL" id="RQD77644.1"/>
    </source>
</evidence>
<feature type="binding site" evidence="7">
    <location>
        <position position="90"/>
    </location>
    <ligand>
        <name>[2Fe-2S] cluster</name>
        <dbReference type="ChEBI" id="CHEBI:190135"/>
    </ligand>
</feature>
<dbReference type="Gene3D" id="1.10.10.1590">
    <property type="entry name" value="NADH-quinone oxidoreductase subunit E"/>
    <property type="match status" value="1"/>
</dbReference>
<dbReference type="NCBIfam" id="NF005722">
    <property type="entry name" value="PRK07539.1-2"/>
    <property type="match status" value="1"/>
</dbReference>
<dbReference type="InterPro" id="IPR041921">
    <property type="entry name" value="NuoE_N"/>
</dbReference>
<dbReference type="PANTHER" id="PTHR43342">
    <property type="entry name" value="NADH-QUINONE OXIDOREDUCTASE, E SUBUNIT"/>
    <property type="match status" value="1"/>
</dbReference>
<evidence type="ECO:0000256" key="8">
    <source>
        <dbReference type="SAM" id="MobiDB-lite"/>
    </source>
</evidence>
<evidence type="ECO:0000256" key="1">
    <source>
        <dbReference type="ARBA" id="ARBA00010643"/>
    </source>
</evidence>
<gene>
    <name evidence="9" type="primary">nuoE</name>
    <name evidence="9" type="ORF">D5R97_01880</name>
</gene>